<keyword evidence="3" id="KW-1185">Reference proteome</keyword>
<dbReference type="InterPro" id="IPR010852">
    <property type="entry name" value="ABATE"/>
</dbReference>
<dbReference type="Gene3D" id="1.10.3300.10">
    <property type="entry name" value="Jann2411-like domain"/>
    <property type="match status" value="1"/>
</dbReference>
<feature type="domain" description="Zinc finger CGNR" evidence="1">
    <location>
        <begin position="155"/>
        <end position="198"/>
    </location>
</feature>
<evidence type="ECO:0000313" key="3">
    <source>
        <dbReference type="Proteomes" id="UP001374803"/>
    </source>
</evidence>
<dbReference type="PANTHER" id="PTHR35525:SF3">
    <property type="entry name" value="BLL6575 PROTEIN"/>
    <property type="match status" value="1"/>
</dbReference>
<gene>
    <name evidence="2" type="ORF">LVJ94_10435</name>
</gene>
<dbReference type="Pfam" id="PF11706">
    <property type="entry name" value="zf-CGNR"/>
    <property type="match status" value="1"/>
</dbReference>
<dbReference type="InterPro" id="IPR021005">
    <property type="entry name" value="Znf_CGNR"/>
</dbReference>
<dbReference type="Proteomes" id="UP001374803">
    <property type="component" value="Chromosome"/>
</dbReference>
<evidence type="ECO:0000259" key="1">
    <source>
        <dbReference type="Pfam" id="PF11706"/>
    </source>
</evidence>
<dbReference type="SUPFAM" id="SSF160904">
    <property type="entry name" value="Jann2411-like"/>
    <property type="match status" value="1"/>
</dbReference>
<protein>
    <submittedName>
        <fullName evidence="2">ABATE domain-containing protein</fullName>
    </submittedName>
</protein>
<reference evidence="2" key="1">
    <citation type="submission" date="2021-12" db="EMBL/GenBank/DDBJ databases">
        <title>Discovery of the Pendulisporaceae a myxobacterial family with distinct sporulation behavior and unique specialized metabolism.</title>
        <authorList>
            <person name="Garcia R."/>
            <person name="Popoff A."/>
            <person name="Bader C.D."/>
            <person name="Loehr J."/>
            <person name="Walesch S."/>
            <person name="Walt C."/>
            <person name="Boldt J."/>
            <person name="Bunk B."/>
            <person name="Haeckl F.J.F.P.J."/>
            <person name="Gunesch A.P."/>
            <person name="Birkelbach J."/>
            <person name="Nuebel U."/>
            <person name="Pietschmann T."/>
            <person name="Bach T."/>
            <person name="Mueller R."/>
        </authorList>
    </citation>
    <scope>NUCLEOTIDE SEQUENCE</scope>
    <source>
        <strain evidence="2">MSr11367</strain>
    </source>
</reference>
<dbReference type="EMBL" id="CP089983">
    <property type="protein sequence ID" value="WXB07647.1"/>
    <property type="molecule type" value="Genomic_DNA"/>
</dbReference>
<evidence type="ECO:0000313" key="2">
    <source>
        <dbReference type="EMBL" id="WXB07647.1"/>
    </source>
</evidence>
<organism evidence="2 3">
    <name type="scientific">Pendulispora rubella</name>
    <dbReference type="NCBI Taxonomy" id="2741070"/>
    <lineage>
        <taxon>Bacteria</taxon>
        <taxon>Pseudomonadati</taxon>
        <taxon>Myxococcota</taxon>
        <taxon>Myxococcia</taxon>
        <taxon>Myxococcales</taxon>
        <taxon>Sorangiineae</taxon>
        <taxon>Pendulisporaceae</taxon>
        <taxon>Pendulispora</taxon>
    </lineage>
</organism>
<dbReference type="PANTHER" id="PTHR35525">
    <property type="entry name" value="BLL6575 PROTEIN"/>
    <property type="match status" value="1"/>
</dbReference>
<sequence length="208" mass="23613">MDRYVFDFLGGCTCLDFINTVSWRDSETAAVERLSSYSDILSWATAGGHLDRQQARRLRARVLSHPKEADTAYADAVRFRDALFRVIVAELEGQTSDPSDLAHMNALIAEAAAPRRLVPTDSGFVWRCDDANLRSPLWRVALSAADLLPSSDFARVRKCGLKDCGWLFLDTSKNKTRRWCRMDICGNRYKAQRFYERKRLAAARLGDE</sequence>
<accession>A0ABZ2LFV5</accession>
<dbReference type="Pfam" id="PF07336">
    <property type="entry name" value="ABATE"/>
    <property type="match status" value="1"/>
</dbReference>
<proteinExistence type="predicted"/>
<dbReference type="RefSeq" id="WP_394837312.1">
    <property type="nucleotide sequence ID" value="NZ_CP089929.1"/>
</dbReference>
<dbReference type="InterPro" id="IPR023286">
    <property type="entry name" value="ABATE_dom_sf"/>
</dbReference>
<name>A0ABZ2LFV5_9BACT</name>